<organism evidence="2 3">
    <name type="scientific">Protopolystoma xenopodis</name>
    <dbReference type="NCBI Taxonomy" id="117903"/>
    <lineage>
        <taxon>Eukaryota</taxon>
        <taxon>Metazoa</taxon>
        <taxon>Spiralia</taxon>
        <taxon>Lophotrochozoa</taxon>
        <taxon>Platyhelminthes</taxon>
        <taxon>Monogenea</taxon>
        <taxon>Polyopisthocotylea</taxon>
        <taxon>Polystomatidea</taxon>
        <taxon>Polystomatidae</taxon>
        <taxon>Protopolystoma</taxon>
    </lineage>
</organism>
<proteinExistence type="predicted"/>
<feature type="region of interest" description="Disordered" evidence="1">
    <location>
        <begin position="1"/>
        <end position="26"/>
    </location>
</feature>
<comment type="caution">
    <text evidence="2">The sequence shown here is derived from an EMBL/GenBank/DDBJ whole genome shotgun (WGS) entry which is preliminary data.</text>
</comment>
<evidence type="ECO:0000313" key="2">
    <source>
        <dbReference type="EMBL" id="VEL32314.1"/>
    </source>
</evidence>
<gene>
    <name evidence="2" type="ORF">PXEA_LOCUS25754</name>
</gene>
<evidence type="ECO:0000256" key="1">
    <source>
        <dbReference type="SAM" id="MobiDB-lite"/>
    </source>
</evidence>
<name>A0A448XAF0_9PLAT</name>
<dbReference type="AlphaFoldDB" id="A0A448XAF0"/>
<reference evidence="2" key="1">
    <citation type="submission" date="2018-11" db="EMBL/GenBank/DDBJ databases">
        <authorList>
            <consortium name="Pathogen Informatics"/>
        </authorList>
    </citation>
    <scope>NUCLEOTIDE SEQUENCE</scope>
</reference>
<keyword evidence="3" id="KW-1185">Reference proteome</keyword>
<evidence type="ECO:0000313" key="3">
    <source>
        <dbReference type="Proteomes" id="UP000784294"/>
    </source>
</evidence>
<protein>
    <submittedName>
        <fullName evidence="2">Uncharacterized protein</fullName>
    </submittedName>
</protein>
<dbReference type="EMBL" id="CAAALY010132931">
    <property type="protein sequence ID" value="VEL32314.1"/>
    <property type="molecule type" value="Genomic_DNA"/>
</dbReference>
<dbReference type="Proteomes" id="UP000784294">
    <property type="component" value="Unassembled WGS sequence"/>
</dbReference>
<sequence length="54" mass="5868">MLTAMSPSSPTWTLSSRTTMASSKTTSSIRHPLSVTSISCHLAIWIPLVSLQHK</sequence>
<accession>A0A448XAF0</accession>